<dbReference type="EMBL" id="GBRH01180767">
    <property type="protein sequence ID" value="JAE17129.1"/>
    <property type="molecule type" value="Transcribed_RNA"/>
</dbReference>
<reference evidence="1" key="2">
    <citation type="journal article" date="2015" name="Data Brief">
        <title>Shoot transcriptome of the giant reed, Arundo donax.</title>
        <authorList>
            <person name="Barrero R.A."/>
            <person name="Guerrero F.D."/>
            <person name="Moolhuijzen P."/>
            <person name="Goolsby J.A."/>
            <person name="Tidwell J."/>
            <person name="Bellgard S.E."/>
            <person name="Bellgard M.I."/>
        </authorList>
    </citation>
    <scope>NUCLEOTIDE SEQUENCE</scope>
    <source>
        <tissue evidence="1">Shoot tissue taken approximately 20 cm above the soil surface</tissue>
    </source>
</reference>
<organism evidence="1">
    <name type="scientific">Arundo donax</name>
    <name type="common">Giant reed</name>
    <name type="synonym">Donax arundinaceus</name>
    <dbReference type="NCBI Taxonomy" id="35708"/>
    <lineage>
        <taxon>Eukaryota</taxon>
        <taxon>Viridiplantae</taxon>
        <taxon>Streptophyta</taxon>
        <taxon>Embryophyta</taxon>
        <taxon>Tracheophyta</taxon>
        <taxon>Spermatophyta</taxon>
        <taxon>Magnoliopsida</taxon>
        <taxon>Liliopsida</taxon>
        <taxon>Poales</taxon>
        <taxon>Poaceae</taxon>
        <taxon>PACMAD clade</taxon>
        <taxon>Arundinoideae</taxon>
        <taxon>Arundineae</taxon>
        <taxon>Arundo</taxon>
    </lineage>
</organism>
<accession>A0A0A9G109</accession>
<sequence>MPLEWDELVRPILGGSIGTGSRRIFHGGMVLSFLASEPNTIKNRIIPSRPVP</sequence>
<name>A0A0A9G109_ARUDO</name>
<dbReference type="AlphaFoldDB" id="A0A0A9G109"/>
<reference evidence="1" key="1">
    <citation type="submission" date="2014-09" db="EMBL/GenBank/DDBJ databases">
        <authorList>
            <person name="Magalhaes I.L.F."/>
            <person name="Oliveira U."/>
            <person name="Santos F.R."/>
            <person name="Vidigal T.H.D.A."/>
            <person name="Brescovit A.D."/>
            <person name="Santos A.J."/>
        </authorList>
    </citation>
    <scope>NUCLEOTIDE SEQUENCE</scope>
    <source>
        <tissue evidence="1">Shoot tissue taken approximately 20 cm above the soil surface</tissue>
    </source>
</reference>
<proteinExistence type="predicted"/>
<evidence type="ECO:0000313" key="1">
    <source>
        <dbReference type="EMBL" id="JAE17129.1"/>
    </source>
</evidence>
<protein>
    <submittedName>
        <fullName evidence="1">Uncharacterized protein</fullName>
    </submittedName>
</protein>